<dbReference type="GO" id="GO:0005047">
    <property type="term" value="F:signal recognition particle binding"/>
    <property type="evidence" value="ECO:0007669"/>
    <property type="project" value="TreeGrafter"/>
</dbReference>
<keyword evidence="7" id="KW-0547">Nucleotide-binding</keyword>
<evidence type="ECO:0000256" key="11">
    <source>
        <dbReference type="ARBA" id="ARBA00023136"/>
    </source>
</evidence>
<comment type="similarity">
    <text evidence="3">Belongs to the GTP-binding SRP family.</text>
</comment>
<dbReference type="GO" id="GO:0044781">
    <property type="term" value="P:bacterial-type flagellum organization"/>
    <property type="evidence" value="ECO:0007669"/>
    <property type="project" value="UniProtKB-KW"/>
</dbReference>
<keyword evidence="5" id="KW-0813">Transport</keyword>
<dbReference type="GO" id="GO:0015031">
    <property type="term" value="P:protein transport"/>
    <property type="evidence" value="ECO:0007669"/>
    <property type="project" value="UniProtKB-KW"/>
</dbReference>
<evidence type="ECO:0000256" key="7">
    <source>
        <dbReference type="ARBA" id="ARBA00022741"/>
    </source>
</evidence>
<dbReference type="GO" id="GO:0005525">
    <property type="term" value="F:GTP binding"/>
    <property type="evidence" value="ECO:0007669"/>
    <property type="project" value="UniProtKB-KW"/>
</dbReference>
<name>A0A3B1CJR3_9ZZZZ</name>
<dbReference type="AlphaFoldDB" id="A0A3B1CJR3"/>
<dbReference type="EMBL" id="UOGF01000060">
    <property type="protein sequence ID" value="VAX30439.1"/>
    <property type="molecule type" value="Genomic_DNA"/>
</dbReference>
<dbReference type="InterPro" id="IPR000897">
    <property type="entry name" value="SRP54_GTPase_dom"/>
</dbReference>
<accession>A0A3B1CJR3</accession>
<dbReference type="SMART" id="SM00382">
    <property type="entry name" value="AAA"/>
    <property type="match status" value="1"/>
</dbReference>
<evidence type="ECO:0000259" key="16">
    <source>
        <dbReference type="SMART" id="SM00962"/>
    </source>
</evidence>
<organism evidence="17">
    <name type="scientific">hydrothermal vent metagenome</name>
    <dbReference type="NCBI Taxonomy" id="652676"/>
    <lineage>
        <taxon>unclassified sequences</taxon>
        <taxon>metagenomes</taxon>
        <taxon>ecological metagenomes</taxon>
    </lineage>
</organism>
<dbReference type="GO" id="GO:0003924">
    <property type="term" value="F:GTPase activity"/>
    <property type="evidence" value="ECO:0007669"/>
    <property type="project" value="InterPro"/>
</dbReference>
<keyword evidence="6" id="KW-1003">Cell membrane</keyword>
<evidence type="ECO:0000313" key="17">
    <source>
        <dbReference type="EMBL" id="VAX30439.1"/>
    </source>
</evidence>
<dbReference type="PANTHER" id="PTHR43134:SF3">
    <property type="entry name" value="FLAGELLAR BIOSYNTHESIS PROTEIN FLHF"/>
    <property type="match status" value="1"/>
</dbReference>
<evidence type="ECO:0000256" key="5">
    <source>
        <dbReference type="ARBA" id="ARBA00022448"/>
    </source>
</evidence>
<evidence type="ECO:0000256" key="3">
    <source>
        <dbReference type="ARBA" id="ARBA00008531"/>
    </source>
</evidence>
<evidence type="ECO:0000256" key="8">
    <source>
        <dbReference type="ARBA" id="ARBA00022795"/>
    </source>
</evidence>
<keyword evidence="9" id="KW-0653">Protein transport</keyword>
<comment type="function">
    <text evidence="13">Necessary for flagellar biosynthesis. May be involved in translocation of the flagellum.</text>
</comment>
<feature type="domain" description="AAA+ ATPase" evidence="15">
    <location>
        <begin position="220"/>
        <end position="360"/>
    </location>
</feature>
<dbReference type="Gene3D" id="3.40.50.300">
    <property type="entry name" value="P-loop containing nucleotide triphosphate hydrolases"/>
    <property type="match status" value="1"/>
</dbReference>
<sequence length="414" mass="46093">MKIRKFEGQQMTEVLQEIKSVLGPDAVILSTREVSRRRKVRGGGFLTMPIIEVTAAIEVAETAVRPPVKKTPVFERALEAAVQGDIYKELQSIKDAVADISANTAEPPTLPERNEKTVPIAEMHETWLEMKIMLKSMTEMRRQDPLFSKNSTLGALFEQLILSGVDTETAQHLVQAVEESLSQEDVWKPERVQHSIYDVIQRLTQVTGPFALRDDTTLKGPKVVALIGPTGVGKTTTAAKLGVTRLQRKQAVTLVSLDETESGRGDILIQHADRYHIPALKITSWNRLKQFVSGRKKGELILLDTAGRSHLKSKEIVLLKQLMSVGFPLETHLVLSANTKGSDLSDMIDRFSIIPIYSLLFTKIDETKTYGPLFSTMGRKRKPLSYLTTGRRIPDDLELATPKGFTDLLLSRSG</sequence>
<dbReference type="SMART" id="SM00962">
    <property type="entry name" value="SRP54"/>
    <property type="match status" value="1"/>
</dbReference>
<dbReference type="InterPro" id="IPR003593">
    <property type="entry name" value="AAA+_ATPase"/>
</dbReference>
<dbReference type="PANTHER" id="PTHR43134">
    <property type="entry name" value="SIGNAL RECOGNITION PARTICLE RECEPTOR SUBUNIT ALPHA"/>
    <property type="match status" value="1"/>
</dbReference>
<proteinExistence type="inferred from homology"/>
<keyword evidence="10" id="KW-0342">GTP-binding</keyword>
<dbReference type="InterPro" id="IPR047040">
    <property type="entry name" value="FlhF__GTPase_dom"/>
</dbReference>
<evidence type="ECO:0000256" key="4">
    <source>
        <dbReference type="ARBA" id="ARBA00014919"/>
    </source>
</evidence>
<keyword evidence="12" id="KW-1006">Bacterial flagellum protein export</keyword>
<keyword evidence="17" id="KW-0969">Cilium</keyword>
<evidence type="ECO:0000259" key="15">
    <source>
        <dbReference type="SMART" id="SM00382"/>
    </source>
</evidence>
<dbReference type="Pfam" id="PF00448">
    <property type="entry name" value="SRP54"/>
    <property type="match status" value="1"/>
</dbReference>
<dbReference type="GO" id="GO:0012505">
    <property type="term" value="C:endomembrane system"/>
    <property type="evidence" value="ECO:0007669"/>
    <property type="project" value="UniProtKB-SubCell"/>
</dbReference>
<evidence type="ECO:0000256" key="13">
    <source>
        <dbReference type="ARBA" id="ARBA00025337"/>
    </source>
</evidence>
<evidence type="ECO:0000256" key="2">
    <source>
        <dbReference type="ARBA" id="ARBA00004236"/>
    </source>
</evidence>
<keyword evidence="17" id="KW-0966">Cell projection</keyword>
<protein>
    <recommendedName>
        <fullName evidence="4">Flagellar biosynthesis protein FlhF</fullName>
    </recommendedName>
    <alternativeName>
        <fullName evidence="14">Flagella-associated GTP-binding protein</fullName>
    </alternativeName>
</protein>
<evidence type="ECO:0000256" key="14">
    <source>
        <dbReference type="ARBA" id="ARBA00030866"/>
    </source>
</evidence>
<feature type="domain" description="SRP54-type proteins GTP-binding" evidence="16">
    <location>
        <begin position="221"/>
        <end position="411"/>
    </location>
</feature>
<dbReference type="GO" id="GO:0005886">
    <property type="term" value="C:plasma membrane"/>
    <property type="evidence" value="ECO:0007669"/>
    <property type="project" value="UniProtKB-SubCell"/>
</dbReference>
<evidence type="ECO:0000256" key="6">
    <source>
        <dbReference type="ARBA" id="ARBA00022475"/>
    </source>
</evidence>
<dbReference type="GO" id="GO:0006614">
    <property type="term" value="P:SRP-dependent cotranslational protein targeting to membrane"/>
    <property type="evidence" value="ECO:0007669"/>
    <property type="project" value="InterPro"/>
</dbReference>
<dbReference type="Gene3D" id="1.20.120.1380">
    <property type="entry name" value="Flagellar FlhF biosynthesis protein, N domain"/>
    <property type="match status" value="1"/>
</dbReference>
<evidence type="ECO:0000256" key="9">
    <source>
        <dbReference type="ARBA" id="ARBA00022927"/>
    </source>
</evidence>
<keyword evidence="8" id="KW-1005">Bacterial flagellum biogenesis</keyword>
<dbReference type="CDD" id="cd17873">
    <property type="entry name" value="FlhF"/>
    <property type="match status" value="1"/>
</dbReference>
<gene>
    <name evidence="17" type="ORF">MNBD_NITROSPIRAE01-705</name>
</gene>
<dbReference type="SUPFAM" id="SSF52540">
    <property type="entry name" value="P-loop containing nucleoside triphosphate hydrolases"/>
    <property type="match status" value="1"/>
</dbReference>
<keyword evidence="17" id="KW-0282">Flagellum</keyword>
<evidence type="ECO:0000256" key="1">
    <source>
        <dbReference type="ARBA" id="ARBA00004184"/>
    </source>
</evidence>
<comment type="subcellular location">
    <subcellularLocation>
        <location evidence="2">Cell membrane</location>
    </subcellularLocation>
    <subcellularLocation>
        <location evidence="1">Endomembrane system</location>
        <topology evidence="1">Peripheral membrane protein</topology>
    </subcellularLocation>
</comment>
<evidence type="ECO:0000256" key="12">
    <source>
        <dbReference type="ARBA" id="ARBA00023225"/>
    </source>
</evidence>
<keyword evidence="11" id="KW-0472">Membrane</keyword>
<reference evidence="17" key="1">
    <citation type="submission" date="2018-06" db="EMBL/GenBank/DDBJ databases">
        <authorList>
            <person name="Zhirakovskaya E."/>
        </authorList>
    </citation>
    <scope>NUCLEOTIDE SEQUENCE</scope>
</reference>
<dbReference type="InterPro" id="IPR027417">
    <property type="entry name" value="P-loop_NTPase"/>
</dbReference>
<evidence type="ECO:0000256" key="10">
    <source>
        <dbReference type="ARBA" id="ARBA00023134"/>
    </source>
</evidence>